<dbReference type="FunFam" id="2.40.10.10:FF:000038">
    <property type="entry name" value="Serine protease"/>
    <property type="match status" value="1"/>
</dbReference>
<dbReference type="InterPro" id="IPR001254">
    <property type="entry name" value="Trypsin_dom"/>
</dbReference>
<dbReference type="PANTHER" id="PTHR24258:SF129">
    <property type="entry name" value="LP15124P-RELATED"/>
    <property type="match status" value="1"/>
</dbReference>
<comment type="subcellular location">
    <subcellularLocation>
        <location evidence="1">Secreted</location>
    </subcellularLocation>
</comment>
<evidence type="ECO:0000259" key="7">
    <source>
        <dbReference type="PROSITE" id="PS50240"/>
    </source>
</evidence>
<evidence type="ECO:0000256" key="5">
    <source>
        <dbReference type="ARBA" id="ARBA00076468"/>
    </source>
</evidence>
<evidence type="ECO:0000313" key="8">
    <source>
        <dbReference type="EMBL" id="ASN76825.1"/>
    </source>
</evidence>
<proteinExistence type="evidence at transcript level"/>
<keyword evidence="6" id="KW-0732">Signal</keyword>
<dbReference type="InterPro" id="IPR043504">
    <property type="entry name" value="Peptidase_S1_PA_chymotrypsin"/>
</dbReference>
<feature type="chain" id="PRO_5013770056" description="Phenoloxidase-activating factor 2" evidence="6">
    <location>
        <begin position="19"/>
        <end position="364"/>
    </location>
</feature>
<dbReference type="CDD" id="cd00190">
    <property type="entry name" value="Tryp_SPc"/>
    <property type="match status" value="1"/>
</dbReference>
<dbReference type="PROSITE" id="PS00134">
    <property type="entry name" value="TRYPSIN_HIS"/>
    <property type="match status" value="1"/>
</dbReference>
<dbReference type="EMBL" id="KX346578">
    <property type="protein sequence ID" value="ASN76825.1"/>
    <property type="molecule type" value="mRNA"/>
</dbReference>
<dbReference type="Gene3D" id="2.40.10.10">
    <property type="entry name" value="Trypsin-like serine proteases"/>
    <property type="match status" value="1"/>
</dbReference>
<dbReference type="PANTHER" id="PTHR24258">
    <property type="entry name" value="SERINE PROTEASE-RELATED"/>
    <property type="match status" value="1"/>
</dbReference>
<dbReference type="Pfam" id="PF00089">
    <property type="entry name" value="Trypsin"/>
    <property type="match status" value="1"/>
</dbReference>
<dbReference type="PROSITE" id="PS50240">
    <property type="entry name" value="TRYPSIN_DOM"/>
    <property type="match status" value="1"/>
</dbReference>
<dbReference type="SUPFAM" id="SSF50494">
    <property type="entry name" value="Trypsin-like serine proteases"/>
    <property type="match status" value="1"/>
</dbReference>
<dbReference type="InterPro" id="IPR018114">
    <property type="entry name" value="TRYPSIN_HIS"/>
</dbReference>
<sequence length="364" mass="41258">MNFFWFTIVFSFFRLGSFISTTISNDIIEYQSHNQNYCICVPYYQCKEDYSGLAEDVIDIVDVRSAMNGNYDTERCVGYFDVCCKVQCGLGKSFNSNDDIHQTRLEKFFGYRILGENNEAEFAEFPWMLGILEDKTYRCGGSLIHPQVALTAAHCVTRAGPFTVRAGEWNWEALSEPIPHQDRNTKKVIIHPQYHPGSLRNDVALLILEKPFRLTRNVIPTCLPNKGARFDYQRCLTMGWGKNSHKRGTYQPVLKKLELPIVPREKCLKVLQSTILGTFFNLHESFICAGGEALKDTCKGDGGGPLMCPILGQPGRYQQVGIVSWGITCGLQNTPGVYANIAIFVDWIDFTLSRHGFDSSIYKY</sequence>
<accession>A0A2D0XRY1</accession>
<keyword evidence="2" id="KW-0964">Secreted</keyword>
<protein>
    <recommendedName>
        <fullName evidence="4">Phenoloxidase-activating factor 2</fullName>
    </recommendedName>
    <alternativeName>
        <fullName evidence="5">Prophenoloxidase-activating factor II</fullName>
    </alternativeName>
</protein>
<dbReference type="GO" id="GO:0005576">
    <property type="term" value="C:extracellular region"/>
    <property type="evidence" value="ECO:0007669"/>
    <property type="project" value="UniProtKB-SubCell"/>
</dbReference>
<reference evidence="8" key="1">
    <citation type="journal article" date="2017" name="Arch. Insect Biochem. Physiol.">
        <title>Identification of three prophenoloxidase-activating factors (PPAFs) from an invasive beetle Octodonta nipae Maulik (Coleoptera: Chrysomelidae) and their roles in the prophenoloxidase activation.</title>
        <authorList>
            <person name="Zhang H."/>
            <person name="Tang B."/>
            <person name="Lin Y."/>
            <person name="Chen Z."/>
            <person name="Zhang X."/>
            <person name="Ji T."/>
            <person name="Zhang X."/>
            <person name="Hou Y."/>
        </authorList>
    </citation>
    <scope>NUCLEOTIDE SEQUENCE</scope>
</reference>
<dbReference type="InterPro" id="IPR001314">
    <property type="entry name" value="Peptidase_S1A"/>
</dbReference>
<feature type="signal peptide" evidence="6">
    <location>
        <begin position="1"/>
        <end position="18"/>
    </location>
</feature>
<evidence type="ECO:0000256" key="3">
    <source>
        <dbReference type="ARBA" id="ARBA00023157"/>
    </source>
</evidence>
<dbReference type="InterPro" id="IPR009003">
    <property type="entry name" value="Peptidase_S1_PA"/>
</dbReference>
<evidence type="ECO:0000256" key="4">
    <source>
        <dbReference type="ARBA" id="ARBA00068096"/>
    </source>
</evidence>
<keyword evidence="3" id="KW-1015">Disulfide bond</keyword>
<evidence type="ECO:0000256" key="1">
    <source>
        <dbReference type="ARBA" id="ARBA00004613"/>
    </source>
</evidence>
<evidence type="ECO:0000256" key="6">
    <source>
        <dbReference type="SAM" id="SignalP"/>
    </source>
</evidence>
<name>A0A2D0XRY1_9CUCU</name>
<feature type="domain" description="Peptidase S1" evidence="7">
    <location>
        <begin position="113"/>
        <end position="353"/>
    </location>
</feature>
<evidence type="ECO:0000256" key="2">
    <source>
        <dbReference type="ARBA" id="ARBA00022525"/>
    </source>
</evidence>
<dbReference type="GO" id="GO:0006508">
    <property type="term" value="P:proteolysis"/>
    <property type="evidence" value="ECO:0007669"/>
    <property type="project" value="InterPro"/>
</dbReference>
<dbReference type="AlphaFoldDB" id="A0A2D0XRY1"/>
<organism evidence="8">
    <name type="scientific">Octodonta nipae</name>
    <dbReference type="NCBI Taxonomy" id="1432747"/>
    <lineage>
        <taxon>Eukaryota</taxon>
        <taxon>Metazoa</taxon>
        <taxon>Ecdysozoa</taxon>
        <taxon>Arthropoda</taxon>
        <taxon>Hexapoda</taxon>
        <taxon>Insecta</taxon>
        <taxon>Pterygota</taxon>
        <taxon>Neoptera</taxon>
        <taxon>Endopterygota</taxon>
        <taxon>Coleoptera</taxon>
        <taxon>Polyphaga</taxon>
        <taxon>Cucujiformia</taxon>
        <taxon>Chrysomeloidea</taxon>
        <taxon>Chrysomelidae</taxon>
        <taxon>Cassidinae</taxon>
        <taxon>Octodonta</taxon>
    </lineage>
</organism>
<dbReference type="SMART" id="SM00020">
    <property type="entry name" value="Tryp_SPc"/>
    <property type="match status" value="1"/>
</dbReference>
<dbReference type="GO" id="GO:0004252">
    <property type="term" value="F:serine-type endopeptidase activity"/>
    <property type="evidence" value="ECO:0007669"/>
    <property type="project" value="InterPro"/>
</dbReference>
<dbReference type="PRINTS" id="PR00722">
    <property type="entry name" value="CHYMOTRYPSIN"/>
</dbReference>